<evidence type="ECO:0000256" key="2">
    <source>
        <dbReference type="ARBA" id="ARBA00023002"/>
    </source>
</evidence>
<name>H2Z8E6_CIOSA</name>
<keyword evidence="5" id="KW-1185">Reference proteome</keyword>
<evidence type="ECO:0000313" key="4">
    <source>
        <dbReference type="Ensembl" id="ENSCSAVP00000013858.1"/>
    </source>
</evidence>
<dbReference type="InterPro" id="IPR013785">
    <property type="entry name" value="Aldolase_TIM"/>
</dbReference>
<dbReference type="Proteomes" id="UP000007875">
    <property type="component" value="Unassembled WGS sequence"/>
</dbReference>
<dbReference type="AlphaFoldDB" id="H2Z8E6"/>
<dbReference type="OMA" id="TDTYQNG"/>
<dbReference type="InParanoid" id="H2Z8E6"/>
<sequence>DDINWMRSITKLPIVLKGVIRGDDAAKAVEAGVDGIIVSSHGGRQLDGVPAPLDALVEIVDEVRGRIPVFMDGGVRCGEDVIKAIALGARLVFLGRAWLWPLAVQGEDGVNKVMDLLHGEILATMKKYGYSNVHSISRNDI</sequence>
<evidence type="ECO:0000313" key="5">
    <source>
        <dbReference type="Proteomes" id="UP000007875"/>
    </source>
</evidence>
<proteinExistence type="predicted"/>
<dbReference type="PANTHER" id="PTHR10578">
    <property type="entry name" value="S -2-HYDROXY-ACID OXIDASE-RELATED"/>
    <property type="match status" value="1"/>
</dbReference>
<dbReference type="SUPFAM" id="SSF51395">
    <property type="entry name" value="FMN-linked oxidoreductases"/>
    <property type="match status" value="1"/>
</dbReference>
<dbReference type="InterPro" id="IPR037396">
    <property type="entry name" value="FMN_HAD"/>
</dbReference>
<protein>
    <recommendedName>
        <fullName evidence="3">FMN hydroxy acid dehydrogenase domain-containing protein</fullName>
    </recommendedName>
</protein>
<accession>H2Z8E6</accession>
<dbReference type="GO" id="GO:0016491">
    <property type="term" value="F:oxidoreductase activity"/>
    <property type="evidence" value="ECO:0007669"/>
    <property type="project" value="UniProtKB-KW"/>
</dbReference>
<feature type="domain" description="FMN hydroxy acid dehydrogenase" evidence="3">
    <location>
        <begin position="1"/>
        <end position="141"/>
    </location>
</feature>
<keyword evidence="2" id="KW-0560">Oxidoreductase</keyword>
<dbReference type="Pfam" id="PF01070">
    <property type="entry name" value="FMN_dh"/>
    <property type="match status" value="1"/>
</dbReference>
<evidence type="ECO:0000256" key="1">
    <source>
        <dbReference type="ARBA" id="ARBA00001917"/>
    </source>
</evidence>
<reference evidence="4" key="2">
    <citation type="submission" date="2025-08" db="UniProtKB">
        <authorList>
            <consortium name="Ensembl"/>
        </authorList>
    </citation>
    <scope>IDENTIFICATION</scope>
</reference>
<dbReference type="PROSITE" id="PS51349">
    <property type="entry name" value="FMN_HYDROXY_ACID_DH_2"/>
    <property type="match status" value="1"/>
</dbReference>
<dbReference type="Ensembl" id="ENSCSAVT00000014018.1">
    <property type="protein sequence ID" value="ENSCSAVP00000013858.1"/>
    <property type="gene ID" value="ENSCSAVG00000008128.1"/>
</dbReference>
<comment type="cofactor">
    <cofactor evidence="1">
        <name>FMN</name>
        <dbReference type="ChEBI" id="CHEBI:58210"/>
    </cofactor>
</comment>
<dbReference type="InterPro" id="IPR000262">
    <property type="entry name" value="FMN-dep_DH"/>
</dbReference>
<reference evidence="5" key="1">
    <citation type="submission" date="2003-08" db="EMBL/GenBank/DDBJ databases">
        <authorList>
            <person name="Birren B."/>
            <person name="Nusbaum C."/>
            <person name="Abebe A."/>
            <person name="Abouelleil A."/>
            <person name="Adekoya E."/>
            <person name="Ait-zahra M."/>
            <person name="Allen N."/>
            <person name="Allen T."/>
            <person name="An P."/>
            <person name="Anderson M."/>
            <person name="Anderson S."/>
            <person name="Arachchi H."/>
            <person name="Armbruster J."/>
            <person name="Bachantsang P."/>
            <person name="Baldwin J."/>
            <person name="Barry A."/>
            <person name="Bayul T."/>
            <person name="Blitshsteyn B."/>
            <person name="Bloom T."/>
            <person name="Blye J."/>
            <person name="Boguslavskiy L."/>
            <person name="Borowsky M."/>
            <person name="Boukhgalter B."/>
            <person name="Brunache A."/>
            <person name="Butler J."/>
            <person name="Calixte N."/>
            <person name="Calvo S."/>
            <person name="Camarata J."/>
            <person name="Campo K."/>
            <person name="Chang J."/>
            <person name="Cheshatsang Y."/>
            <person name="Citroen M."/>
            <person name="Collymore A."/>
            <person name="Considine T."/>
            <person name="Cook A."/>
            <person name="Cooke P."/>
            <person name="Corum B."/>
            <person name="Cuomo C."/>
            <person name="David R."/>
            <person name="Dawoe T."/>
            <person name="Degray S."/>
            <person name="Dodge S."/>
            <person name="Dooley K."/>
            <person name="Dorje P."/>
            <person name="Dorjee K."/>
            <person name="Dorris L."/>
            <person name="Duffey N."/>
            <person name="Dupes A."/>
            <person name="Elkins T."/>
            <person name="Engels R."/>
            <person name="Erickson J."/>
            <person name="Farina A."/>
            <person name="Faro S."/>
            <person name="Ferreira P."/>
            <person name="Fischer H."/>
            <person name="Fitzgerald M."/>
            <person name="Foley K."/>
            <person name="Gage D."/>
            <person name="Galagan J."/>
            <person name="Gearin G."/>
            <person name="Gnerre S."/>
            <person name="Gnirke A."/>
            <person name="Goyette A."/>
            <person name="Graham J."/>
            <person name="Grandbois E."/>
            <person name="Gyaltsen K."/>
            <person name="Hafez N."/>
            <person name="Hagopian D."/>
            <person name="Hagos B."/>
            <person name="Hall J."/>
            <person name="Hatcher B."/>
            <person name="Heller A."/>
            <person name="Higgins H."/>
            <person name="Honan T."/>
            <person name="Horn A."/>
            <person name="Houde N."/>
            <person name="Hughes L."/>
            <person name="Hulme W."/>
            <person name="Husby E."/>
            <person name="Iliev I."/>
            <person name="Jaffe D."/>
            <person name="Jones C."/>
            <person name="Kamal M."/>
            <person name="Kamat A."/>
            <person name="Kamvysselis M."/>
            <person name="Karlsson E."/>
            <person name="Kells C."/>
            <person name="Kieu A."/>
            <person name="Kisner P."/>
            <person name="Kodira C."/>
            <person name="Kulbokas E."/>
            <person name="Labutti K."/>
            <person name="Lama D."/>
            <person name="Landers T."/>
            <person name="Leger J."/>
            <person name="Levine S."/>
            <person name="Lewis D."/>
            <person name="Lewis T."/>
            <person name="Lindblad-toh K."/>
            <person name="Liu X."/>
            <person name="Lokyitsang T."/>
            <person name="Lokyitsang Y."/>
            <person name="Lucien O."/>
            <person name="Lui A."/>
            <person name="Ma L.J."/>
            <person name="Mabbitt R."/>
            <person name="Macdonald J."/>
            <person name="Maclean C."/>
            <person name="Major J."/>
            <person name="Manning J."/>
            <person name="Marabella R."/>
            <person name="Maru K."/>
            <person name="Matthews C."/>
            <person name="Mauceli E."/>
            <person name="Mccarthy M."/>
            <person name="Mcdonough S."/>
            <person name="Mcghee T."/>
            <person name="Meldrim J."/>
            <person name="Meneus L."/>
            <person name="Mesirov J."/>
            <person name="Mihalev A."/>
            <person name="Mihova T."/>
            <person name="Mikkelsen T."/>
            <person name="Mlenga V."/>
            <person name="Moru K."/>
            <person name="Mozes J."/>
            <person name="Mulrain L."/>
            <person name="Munson G."/>
            <person name="Naylor J."/>
            <person name="Newes C."/>
            <person name="Nguyen C."/>
            <person name="Nguyen N."/>
            <person name="Nguyen T."/>
            <person name="Nicol R."/>
            <person name="Nielsen C."/>
            <person name="Nizzari M."/>
            <person name="Norbu C."/>
            <person name="Norbu N."/>
            <person name="O'donnell P."/>
            <person name="Okoawo O."/>
            <person name="O'leary S."/>
            <person name="Omotosho B."/>
            <person name="O'neill K."/>
            <person name="Osman S."/>
            <person name="Parker S."/>
            <person name="Perrin D."/>
            <person name="Phunkhang P."/>
            <person name="Piqani B."/>
            <person name="Purcell S."/>
            <person name="Rachupka T."/>
            <person name="Ramasamy U."/>
            <person name="Rameau R."/>
            <person name="Ray V."/>
            <person name="Raymond C."/>
            <person name="Retta R."/>
            <person name="Richardson S."/>
            <person name="Rise C."/>
            <person name="Rodriguez J."/>
            <person name="Rogers J."/>
            <person name="Rogov P."/>
            <person name="Rutman M."/>
            <person name="Schupbach R."/>
            <person name="Seaman C."/>
            <person name="Settipalli S."/>
            <person name="Sharpe T."/>
            <person name="Sheridan J."/>
            <person name="Sherpa N."/>
            <person name="Shi J."/>
            <person name="Smirnov S."/>
            <person name="Smith C."/>
            <person name="Sougnez C."/>
            <person name="Spencer B."/>
            <person name="Stalker J."/>
            <person name="Stange-thomann N."/>
            <person name="Stavropoulos S."/>
            <person name="Stetson K."/>
            <person name="Stone C."/>
            <person name="Stone S."/>
            <person name="Stubbs M."/>
            <person name="Talamas J."/>
            <person name="Tchuinga P."/>
            <person name="Tenzing P."/>
            <person name="Tesfaye S."/>
            <person name="Theodore J."/>
            <person name="Thoulutsang Y."/>
            <person name="Topham K."/>
            <person name="Towey S."/>
            <person name="Tsamla T."/>
            <person name="Tsomo N."/>
            <person name="Vallee D."/>
            <person name="Vassiliev H."/>
            <person name="Venkataraman V."/>
            <person name="Vinson J."/>
            <person name="Vo A."/>
            <person name="Wade C."/>
            <person name="Wang S."/>
            <person name="Wangchuk T."/>
            <person name="Wangdi T."/>
            <person name="Whittaker C."/>
            <person name="Wilkinson J."/>
            <person name="Wu Y."/>
            <person name="Wyman D."/>
            <person name="Yadav S."/>
            <person name="Yang S."/>
            <person name="Yang X."/>
            <person name="Yeager S."/>
            <person name="Yee E."/>
            <person name="Young G."/>
            <person name="Zainoun J."/>
            <person name="Zembeck L."/>
            <person name="Zimmer A."/>
            <person name="Zody M."/>
            <person name="Lander E."/>
        </authorList>
    </citation>
    <scope>NUCLEOTIDE SEQUENCE [LARGE SCALE GENOMIC DNA]</scope>
</reference>
<dbReference type="STRING" id="51511.ENSCSAVP00000013858"/>
<dbReference type="PANTHER" id="PTHR10578:SF149">
    <property type="entry name" value="2-HYDROXYACID OXIDASE 2"/>
    <property type="match status" value="1"/>
</dbReference>
<dbReference type="Gene3D" id="3.20.20.70">
    <property type="entry name" value="Aldolase class I"/>
    <property type="match status" value="1"/>
</dbReference>
<dbReference type="eggNOG" id="KOG0538">
    <property type="taxonomic scope" value="Eukaryota"/>
</dbReference>
<dbReference type="HOGENOM" id="CLU_020639_3_1_1"/>
<evidence type="ECO:0000259" key="3">
    <source>
        <dbReference type="PROSITE" id="PS51349"/>
    </source>
</evidence>
<organism evidence="4 5">
    <name type="scientific">Ciona savignyi</name>
    <name type="common">Pacific transparent sea squirt</name>
    <dbReference type="NCBI Taxonomy" id="51511"/>
    <lineage>
        <taxon>Eukaryota</taxon>
        <taxon>Metazoa</taxon>
        <taxon>Chordata</taxon>
        <taxon>Tunicata</taxon>
        <taxon>Ascidiacea</taxon>
        <taxon>Phlebobranchia</taxon>
        <taxon>Cionidae</taxon>
        <taxon>Ciona</taxon>
    </lineage>
</organism>
<reference evidence="4" key="3">
    <citation type="submission" date="2025-09" db="UniProtKB">
        <authorList>
            <consortium name="Ensembl"/>
        </authorList>
    </citation>
    <scope>IDENTIFICATION</scope>
</reference>
<dbReference type="GeneTree" id="ENSGT00390000018717"/>